<evidence type="ECO:0000259" key="4">
    <source>
        <dbReference type="Pfam" id="PF01363"/>
    </source>
</evidence>
<evidence type="ECO:0000313" key="5">
    <source>
        <dbReference type="EMBL" id="KAF4143258.1"/>
    </source>
</evidence>
<sequence length="60" mass="6737">MNENSGRGSLDGVPSDVAGLEKLWVPDNFSNEFMDCKAPFGFPKPRRHHCRVCGLLFCRP</sequence>
<evidence type="ECO:0000256" key="1">
    <source>
        <dbReference type="ARBA" id="ARBA00022723"/>
    </source>
</evidence>
<dbReference type="Pfam" id="PF01363">
    <property type="entry name" value="FYVE"/>
    <property type="match status" value="1"/>
</dbReference>
<evidence type="ECO:0000256" key="3">
    <source>
        <dbReference type="ARBA" id="ARBA00022833"/>
    </source>
</evidence>
<dbReference type="InterPro" id="IPR011011">
    <property type="entry name" value="Znf_FYVE_PHD"/>
</dbReference>
<evidence type="ECO:0000313" key="6">
    <source>
        <dbReference type="Proteomes" id="UP000704712"/>
    </source>
</evidence>
<dbReference type="Gene3D" id="3.30.40.10">
    <property type="entry name" value="Zinc/RING finger domain, C3HC4 (zinc finger)"/>
    <property type="match status" value="1"/>
</dbReference>
<dbReference type="GO" id="GO:0008270">
    <property type="term" value="F:zinc ion binding"/>
    <property type="evidence" value="ECO:0007669"/>
    <property type="project" value="UniProtKB-KW"/>
</dbReference>
<keyword evidence="3" id="KW-0862">Zinc</keyword>
<keyword evidence="1" id="KW-0479">Metal-binding</keyword>
<keyword evidence="2" id="KW-0863">Zinc-finger</keyword>
<feature type="domain" description="FYVE zinc finger" evidence="4">
    <location>
        <begin position="24"/>
        <end position="59"/>
    </location>
</feature>
<evidence type="ECO:0000256" key="2">
    <source>
        <dbReference type="ARBA" id="ARBA00022771"/>
    </source>
</evidence>
<dbReference type="InterPro" id="IPR000306">
    <property type="entry name" value="Znf_FYVE"/>
</dbReference>
<name>A0A8S9UYT1_PHYIN</name>
<dbReference type="InterPro" id="IPR013083">
    <property type="entry name" value="Znf_RING/FYVE/PHD"/>
</dbReference>
<proteinExistence type="predicted"/>
<reference evidence="5" key="1">
    <citation type="submission" date="2020-03" db="EMBL/GenBank/DDBJ databases">
        <title>Hybrid Assembly of Korean Phytophthora infestans isolates.</title>
        <authorList>
            <person name="Prokchorchik M."/>
            <person name="Lee Y."/>
            <person name="Seo J."/>
            <person name="Cho J.-H."/>
            <person name="Park Y.-E."/>
            <person name="Jang D.-C."/>
            <person name="Im J.-S."/>
            <person name="Choi J.-G."/>
            <person name="Park H.-J."/>
            <person name="Lee G.-B."/>
            <person name="Lee Y.-G."/>
            <person name="Hong S.-Y."/>
            <person name="Cho K."/>
            <person name="Sohn K.H."/>
        </authorList>
    </citation>
    <scope>NUCLEOTIDE SEQUENCE</scope>
    <source>
        <strain evidence="5">KR_2_A2</strain>
    </source>
</reference>
<organism evidence="5 6">
    <name type="scientific">Phytophthora infestans</name>
    <name type="common">Potato late blight agent</name>
    <name type="synonym">Botrytis infestans</name>
    <dbReference type="NCBI Taxonomy" id="4787"/>
    <lineage>
        <taxon>Eukaryota</taxon>
        <taxon>Sar</taxon>
        <taxon>Stramenopiles</taxon>
        <taxon>Oomycota</taxon>
        <taxon>Peronosporomycetes</taxon>
        <taxon>Peronosporales</taxon>
        <taxon>Peronosporaceae</taxon>
        <taxon>Phytophthora</taxon>
    </lineage>
</organism>
<dbReference type="AlphaFoldDB" id="A0A8S9UYT1"/>
<gene>
    <name evidence="5" type="ORF">GN958_ATG07619</name>
</gene>
<protein>
    <submittedName>
        <fullName evidence="5">FYVE zinc finger domain-containing protein</fullName>
    </submittedName>
</protein>
<accession>A0A8S9UYT1</accession>
<dbReference type="EMBL" id="JAACNO010001059">
    <property type="protein sequence ID" value="KAF4143258.1"/>
    <property type="molecule type" value="Genomic_DNA"/>
</dbReference>
<comment type="caution">
    <text evidence="5">The sequence shown here is derived from an EMBL/GenBank/DDBJ whole genome shotgun (WGS) entry which is preliminary data.</text>
</comment>
<dbReference type="SUPFAM" id="SSF57903">
    <property type="entry name" value="FYVE/PHD zinc finger"/>
    <property type="match status" value="1"/>
</dbReference>
<dbReference type="Proteomes" id="UP000704712">
    <property type="component" value="Unassembled WGS sequence"/>
</dbReference>